<evidence type="ECO:0000313" key="15">
    <source>
        <dbReference type="EMBL" id="KAK4272958.1"/>
    </source>
</evidence>
<dbReference type="InterPro" id="IPR057290">
    <property type="entry name" value="CHX17_C"/>
</dbReference>
<feature type="transmembrane region" description="Helical" evidence="11">
    <location>
        <begin position="25"/>
        <end position="44"/>
    </location>
</feature>
<keyword evidence="9 11" id="KW-0472">Membrane</keyword>
<evidence type="ECO:0000256" key="5">
    <source>
        <dbReference type="ARBA" id="ARBA00022692"/>
    </source>
</evidence>
<dbReference type="FunFam" id="1.20.1530.20:FF:000003">
    <property type="entry name" value="Cation/H(+) antiporter 15"/>
    <property type="match status" value="1"/>
</dbReference>
<feature type="domain" description="Cation/H(+) antiporter C-terminal" evidence="14">
    <location>
        <begin position="637"/>
        <end position="787"/>
    </location>
</feature>
<evidence type="ECO:0000256" key="8">
    <source>
        <dbReference type="ARBA" id="ARBA00023065"/>
    </source>
</evidence>
<dbReference type="Gene3D" id="1.20.1530.20">
    <property type="match status" value="1"/>
</dbReference>
<organism evidence="15 16">
    <name type="scientific">Acacia crassicarpa</name>
    <name type="common">northern wattle</name>
    <dbReference type="NCBI Taxonomy" id="499986"/>
    <lineage>
        <taxon>Eukaryota</taxon>
        <taxon>Viridiplantae</taxon>
        <taxon>Streptophyta</taxon>
        <taxon>Embryophyta</taxon>
        <taxon>Tracheophyta</taxon>
        <taxon>Spermatophyta</taxon>
        <taxon>Magnoliopsida</taxon>
        <taxon>eudicotyledons</taxon>
        <taxon>Gunneridae</taxon>
        <taxon>Pentapetalae</taxon>
        <taxon>rosids</taxon>
        <taxon>fabids</taxon>
        <taxon>Fabales</taxon>
        <taxon>Fabaceae</taxon>
        <taxon>Caesalpinioideae</taxon>
        <taxon>mimosoid clade</taxon>
        <taxon>Acacieae</taxon>
        <taxon>Acacia</taxon>
    </lineage>
</organism>
<keyword evidence="4" id="KW-0633">Potassium transport</keyword>
<dbReference type="PANTHER" id="PTHR32468:SF170">
    <property type="entry name" value="CATION_H+ EXCHANGER 3"/>
    <property type="match status" value="1"/>
</dbReference>
<evidence type="ECO:0008006" key="17">
    <source>
        <dbReference type="Google" id="ProtNLM"/>
    </source>
</evidence>
<comment type="similarity">
    <text evidence="10">Belongs to the monovalent cation:proton antiporter 2 (CPA2) transporter (TC 2.A.37) family. CHX (TC 2.A.37.4) subfamily.</text>
</comment>
<dbReference type="InterPro" id="IPR038770">
    <property type="entry name" value="Na+/solute_symporter_sf"/>
</dbReference>
<proteinExistence type="inferred from homology"/>
<reference evidence="15" key="1">
    <citation type="submission" date="2023-10" db="EMBL/GenBank/DDBJ databases">
        <title>Chromosome-level genome of the transformable northern wattle, Acacia crassicarpa.</title>
        <authorList>
            <person name="Massaro I."/>
            <person name="Sinha N.R."/>
            <person name="Poethig S."/>
            <person name="Leichty A.R."/>
        </authorList>
    </citation>
    <scope>NUCLEOTIDE SEQUENCE</scope>
    <source>
        <strain evidence="15">Acra3RX</strain>
        <tissue evidence="15">Leaf</tissue>
    </source>
</reference>
<feature type="transmembrane region" description="Helical" evidence="11">
    <location>
        <begin position="121"/>
        <end position="143"/>
    </location>
</feature>
<keyword evidence="16" id="KW-1185">Reference proteome</keyword>
<evidence type="ECO:0000256" key="4">
    <source>
        <dbReference type="ARBA" id="ARBA00022538"/>
    </source>
</evidence>
<comment type="caution">
    <text evidence="15">The sequence shown here is derived from an EMBL/GenBank/DDBJ whole genome shotgun (WGS) entry which is preliminary data.</text>
</comment>
<dbReference type="GO" id="GO:1902600">
    <property type="term" value="P:proton transmembrane transport"/>
    <property type="evidence" value="ECO:0007669"/>
    <property type="project" value="InterPro"/>
</dbReference>
<feature type="domain" description="Cation/H(+) antiporter central" evidence="13">
    <location>
        <begin position="486"/>
        <end position="622"/>
    </location>
</feature>
<evidence type="ECO:0000256" key="11">
    <source>
        <dbReference type="SAM" id="Phobius"/>
    </source>
</evidence>
<evidence type="ECO:0000313" key="16">
    <source>
        <dbReference type="Proteomes" id="UP001293593"/>
    </source>
</evidence>
<dbReference type="GO" id="GO:0012505">
    <property type="term" value="C:endomembrane system"/>
    <property type="evidence" value="ECO:0007669"/>
    <property type="project" value="TreeGrafter"/>
</dbReference>
<dbReference type="InterPro" id="IPR050794">
    <property type="entry name" value="CPA2_transporter"/>
</dbReference>
<feature type="transmembrane region" description="Helical" evidence="11">
    <location>
        <begin position="92"/>
        <end position="109"/>
    </location>
</feature>
<dbReference type="PANTHER" id="PTHR32468">
    <property type="entry name" value="CATION/H + ANTIPORTER"/>
    <property type="match status" value="1"/>
</dbReference>
<evidence type="ECO:0000259" key="12">
    <source>
        <dbReference type="Pfam" id="PF00999"/>
    </source>
</evidence>
<feature type="domain" description="Cation/H+ exchanger transmembrane" evidence="12">
    <location>
        <begin position="43"/>
        <end position="420"/>
    </location>
</feature>
<evidence type="ECO:0000256" key="6">
    <source>
        <dbReference type="ARBA" id="ARBA00022958"/>
    </source>
</evidence>
<dbReference type="AlphaFoldDB" id="A0AAE1JNU0"/>
<feature type="transmembrane region" description="Helical" evidence="11">
    <location>
        <begin position="188"/>
        <end position="212"/>
    </location>
</feature>
<protein>
    <recommendedName>
        <fullName evidence="17">Cation/H+ exchanger domain-containing protein</fullName>
    </recommendedName>
</protein>
<dbReference type="GO" id="GO:0015297">
    <property type="term" value="F:antiporter activity"/>
    <property type="evidence" value="ECO:0007669"/>
    <property type="project" value="UniProtKB-KW"/>
</dbReference>
<dbReference type="Pfam" id="PF00999">
    <property type="entry name" value="Na_H_Exchanger"/>
    <property type="match status" value="1"/>
</dbReference>
<feature type="transmembrane region" description="Helical" evidence="11">
    <location>
        <begin position="337"/>
        <end position="359"/>
    </location>
</feature>
<evidence type="ECO:0000259" key="13">
    <source>
        <dbReference type="Pfam" id="PF23256"/>
    </source>
</evidence>
<dbReference type="InterPro" id="IPR057291">
    <property type="entry name" value="CHX17_2nd"/>
</dbReference>
<feature type="transmembrane region" description="Helical" evidence="11">
    <location>
        <begin position="155"/>
        <end position="176"/>
    </location>
</feature>
<dbReference type="Gene3D" id="3.40.50.12370">
    <property type="match status" value="1"/>
</dbReference>
<name>A0AAE1JNU0_9FABA</name>
<accession>A0AAE1JNU0</accession>
<dbReference type="Pfam" id="PF23259">
    <property type="entry name" value="CHX17_C"/>
    <property type="match status" value="1"/>
</dbReference>
<dbReference type="InterPro" id="IPR006153">
    <property type="entry name" value="Cation/H_exchanger_TM"/>
</dbReference>
<keyword evidence="3" id="KW-0050">Antiport</keyword>
<keyword evidence="6" id="KW-0630">Potassium</keyword>
<evidence type="ECO:0000256" key="10">
    <source>
        <dbReference type="ARBA" id="ARBA00038341"/>
    </source>
</evidence>
<evidence type="ECO:0000256" key="2">
    <source>
        <dbReference type="ARBA" id="ARBA00022448"/>
    </source>
</evidence>
<feature type="transmembrane region" description="Helical" evidence="11">
    <location>
        <begin position="218"/>
        <end position="238"/>
    </location>
</feature>
<comment type="subcellular location">
    <subcellularLocation>
        <location evidence="1">Membrane</location>
        <topology evidence="1">Multi-pass membrane protein</topology>
    </subcellularLocation>
</comment>
<evidence type="ECO:0000256" key="7">
    <source>
        <dbReference type="ARBA" id="ARBA00022989"/>
    </source>
</evidence>
<feature type="transmembrane region" description="Helical" evidence="11">
    <location>
        <begin position="56"/>
        <end position="72"/>
    </location>
</feature>
<dbReference type="Proteomes" id="UP001293593">
    <property type="component" value="Unassembled WGS sequence"/>
</dbReference>
<dbReference type="GO" id="GO:0016020">
    <property type="term" value="C:membrane"/>
    <property type="evidence" value="ECO:0007669"/>
    <property type="project" value="UniProtKB-SubCell"/>
</dbReference>
<dbReference type="GO" id="GO:0006885">
    <property type="term" value="P:regulation of pH"/>
    <property type="evidence" value="ECO:0007669"/>
    <property type="project" value="TreeGrafter"/>
</dbReference>
<evidence type="ECO:0000256" key="1">
    <source>
        <dbReference type="ARBA" id="ARBA00004141"/>
    </source>
</evidence>
<keyword evidence="7 11" id="KW-1133">Transmembrane helix</keyword>
<evidence type="ECO:0000256" key="9">
    <source>
        <dbReference type="ARBA" id="ARBA00023136"/>
    </source>
</evidence>
<dbReference type="EMBL" id="JAWXYG010000005">
    <property type="protein sequence ID" value="KAK4272958.1"/>
    <property type="molecule type" value="Genomic_DNA"/>
</dbReference>
<evidence type="ECO:0000259" key="14">
    <source>
        <dbReference type="Pfam" id="PF23259"/>
    </source>
</evidence>
<keyword evidence="2" id="KW-0813">Transport</keyword>
<evidence type="ECO:0000256" key="3">
    <source>
        <dbReference type="ARBA" id="ARBA00022449"/>
    </source>
</evidence>
<keyword evidence="8" id="KW-0406">Ion transport</keyword>
<dbReference type="Pfam" id="PF23256">
    <property type="entry name" value="CHX17_2nd"/>
    <property type="match status" value="1"/>
</dbReference>
<feature type="transmembrane region" description="Helical" evidence="11">
    <location>
        <begin position="402"/>
        <end position="424"/>
    </location>
</feature>
<dbReference type="GO" id="GO:0006813">
    <property type="term" value="P:potassium ion transport"/>
    <property type="evidence" value="ECO:0007669"/>
    <property type="project" value="UniProtKB-KW"/>
</dbReference>
<sequence>MALNMTTTVKTSSEGAWQGDNPFNYAFPLLIIQTTLVLSVSRFLAFLLKPLRQPKVIAEILGGILLGPSAIGRNKDFLHLVFPSWSTPLLESVASIGLLFFLFLVGLELDLRSIRRSGKQALGIAFAGIFLPFLFGVGVTFLLQKVIRFHGYIQHLMFMGVSLSITAFPVLARILAELKLLTTQVGETAMAAAAFNDVAAWILLALAVALAGGHKSPLVSVWVLMSGAAFVVFMLLVVRPIMGWVARRCSREHEGVDEAYICLTLGGVLLSGFLTDLIGIHSIFGGFVFGLTIPKGGDFAGRVTKRIEDFVSTLLLPLYFASSGLKTDLGKMKSVEAWGLLLVVISTASAGKIFGTFLVGMMCMIPARESLALGVLMNTKGLVELIVLNIGREKKVLDDEMFTILVLMALFTTFMTTPTVMAIYKPARAVASKISHSRKAPRQLAPLSDMQEDLRILACIHGPGNIPSLINLIESIRASAAAATRSQIKLYVMHLLELTDRSSSILMVQRNRKNGFPLINRFRRGPMHDQIASAFQAYGQVSQITVHHLTSNSALSTMHEDICHIAESKRIAFIILPFHMRWRGDDEDEIENLGQEWREVNQRVLQYAPCPVSVLVHRCGLGRQPSEQVTPASTKRVCIVFTGGPDGRKVLELGSRMAEHPLVELSVMRFVGGSTSNHSLTATNSDTETDKQVDEAAMRDFNSKWHGRVEVIEKNKSNMKEEVVAMAKGKEYELVIVGKSTRRVGSSMGAGLGDSQQDQNAELGPIGGLLSSVGQGFACSVLVVQDHALLDSNDTRLKKVVEERRHGITDAITTVDSSV</sequence>
<keyword evidence="5 11" id="KW-0812">Transmembrane</keyword>
<gene>
    <name evidence="15" type="ORF">QN277_021443</name>
</gene>
<feature type="transmembrane region" description="Helical" evidence="11">
    <location>
        <begin position="259"/>
        <end position="284"/>
    </location>
</feature>